<evidence type="ECO:0000256" key="1">
    <source>
        <dbReference type="ARBA" id="ARBA00009986"/>
    </source>
</evidence>
<dbReference type="Pfam" id="PF00171">
    <property type="entry name" value="Aldedh"/>
    <property type="match status" value="1"/>
</dbReference>
<dbReference type="Proteomes" id="UP000611723">
    <property type="component" value="Unassembled WGS sequence"/>
</dbReference>
<dbReference type="GO" id="GO:0004029">
    <property type="term" value="F:aldehyde dehydrogenase (NAD+) activity"/>
    <property type="evidence" value="ECO:0007669"/>
    <property type="project" value="TreeGrafter"/>
</dbReference>
<sequence length="470" mass="52748">MNTTLNIQNTSQEEQKAIFEKQKAFFQSHQTRPYEFRKGQLNKLLQLIKAHEAEIIQALATDFGKPEFESYVTEVGFMYEEIKYYLKHLKSWMKPKRVSTSIMHFPSRSKILYEPKGVTLIIGPWNYPFQLLMAPLVASIAAGNTCMIKPPEETPHTSTLIYKMIGEAFPREFIAVIMGEGKVVVPQLMENHTFNHVFFTGSVPVGKIIAQLAAAKLVPTTLELGGKSPAIIDKEANLEISARRVIFGKMMNAGQTCVAPDYLLVHESVKAEFVDELKACIMQFYGISPLESKDLTQIVNEKRYDTLKAFLKEGNIIFGGAFDDAQRKIEPTLVESINEGDQLFKEEIFGPILPIFTFTSEEEVYAMIAKNPNPLSLYVFTESKKAEDNFISKIPFGGGAVNNTVVHLSNPGLPFGGVGNSGQGNYHGKAGFNTFSHEKSIMKSGTWFDLRKKYPPFNALSMKIVRKLMN</sequence>
<dbReference type="Gene3D" id="3.40.605.10">
    <property type="entry name" value="Aldehyde Dehydrogenase, Chain A, domain 1"/>
    <property type="match status" value="1"/>
</dbReference>
<dbReference type="InterPro" id="IPR012394">
    <property type="entry name" value="Aldehyde_DH_NAD(P)"/>
</dbReference>
<evidence type="ECO:0000256" key="7">
    <source>
        <dbReference type="RuleBase" id="RU003345"/>
    </source>
</evidence>
<dbReference type="GO" id="GO:0005737">
    <property type="term" value="C:cytoplasm"/>
    <property type="evidence" value="ECO:0007669"/>
    <property type="project" value="TreeGrafter"/>
</dbReference>
<feature type="active site" evidence="5">
    <location>
        <position position="257"/>
    </location>
</feature>
<dbReference type="CDD" id="cd07136">
    <property type="entry name" value="ALDH_YwdH-P39616"/>
    <property type="match status" value="1"/>
</dbReference>
<evidence type="ECO:0000313" key="9">
    <source>
        <dbReference type="EMBL" id="MBK6265430.1"/>
    </source>
</evidence>
<dbReference type="PIRSF" id="PIRSF036492">
    <property type="entry name" value="ALDH"/>
    <property type="match status" value="1"/>
</dbReference>
<comment type="caution">
    <text evidence="9">The sequence shown here is derived from an EMBL/GenBank/DDBJ whole genome shotgun (WGS) entry which is preliminary data.</text>
</comment>
<accession>A0A934WZ36</accession>
<evidence type="ECO:0000313" key="10">
    <source>
        <dbReference type="Proteomes" id="UP000611723"/>
    </source>
</evidence>
<feature type="active site" evidence="5 6">
    <location>
        <position position="223"/>
    </location>
</feature>
<dbReference type="SUPFAM" id="SSF53720">
    <property type="entry name" value="ALDH-like"/>
    <property type="match status" value="1"/>
</dbReference>
<dbReference type="EMBL" id="JAEQBW010000004">
    <property type="protein sequence ID" value="MBK6265430.1"/>
    <property type="molecule type" value="Genomic_DNA"/>
</dbReference>
<evidence type="ECO:0000256" key="4">
    <source>
        <dbReference type="PIRNR" id="PIRNR036492"/>
    </source>
</evidence>
<reference evidence="9" key="1">
    <citation type="submission" date="2021-01" db="EMBL/GenBank/DDBJ databases">
        <title>Marivirga aurantiaca sp. nov., isolated from intertidal surface sediments.</title>
        <authorList>
            <person name="Zhang M."/>
        </authorList>
    </citation>
    <scope>NUCLEOTIDE SEQUENCE</scope>
    <source>
        <strain evidence="9">S37H4</strain>
    </source>
</reference>
<evidence type="ECO:0000256" key="2">
    <source>
        <dbReference type="ARBA" id="ARBA00023002"/>
    </source>
</evidence>
<dbReference type="InterPro" id="IPR016161">
    <property type="entry name" value="Ald_DH/histidinol_DH"/>
</dbReference>
<dbReference type="InterPro" id="IPR016163">
    <property type="entry name" value="Ald_DH_C"/>
</dbReference>
<dbReference type="AlphaFoldDB" id="A0A934WZ36"/>
<keyword evidence="3" id="KW-0520">NAD</keyword>
<feature type="domain" description="Aldehyde dehydrogenase" evidence="8">
    <location>
        <begin position="5"/>
        <end position="441"/>
    </location>
</feature>
<gene>
    <name evidence="9" type="ORF">JKA74_10315</name>
</gene>
<dbReference type="GO" id="GO:0006081">
    <property type="term" value="P:aldehyde metabolic process"/>
    <property type="evidence" value="ECO:0007669"/>
    <property type="project" value="InterPro"/>
</dbReference>
<dbReference type="RefSeq" id="WP_201431116.1">
    <property type="nucleotide sequence ID" value="NZ_JAEQBW010000004.1"/>
</dbReference>
<dbReference type="InterPro" id="IPR016162">
    <property type="entry name" value="Ald_DH_N"/>
</dbReference>
<dbReference type="Gene3D" id="3.40.309.10">
    <property type="entry name" value="Aldehyde Dehydrogenase, Chain A, domain 2"/>
    <property type="match status" value="1"/>
</dbReference>
<comment type="similarity">
    <text evidence="1 4 7">Belongs to the aldehyde dehydrogenase family.</text>
</comment>
<evidence type="ECO:0000256" key="5">
    <source>
        <dbReference type="PIRSR" id="PIRSR036492-1"/>
    </source>
</evidence>
<keyword evidence="10" id="KW-1185">Reference proteome</keyword>
<dbReference type="PANTHER" id="PTHR43570">
    <property type="entry name" value="ALDEHYDE DEHYDROGENASE"/>
    <property type="match status" value="1"/>
</dbReference>
<evidence type="ECO:0000256" key="6">
    <source>
        <dbReference type="PROSITE-ProRule" id="PRU10007"/>
    </source>
</evidence>
<dbReference type="InterPro" id="IPR015590">
    <property type="entry name" value="Aldehyde_DH_dom"/>
</dbReference>
<dbReference type="PROSITE" id="PS00687">
    <property type="entry name" value="ALDEHYDE_DEHYDR_GLU"/>
    <property type="match status" value="1"/>
</dbReference>
<dbReference type="InterPro" id="IPR029510">
    <property type="entry name" value="Ald_DH_CS_GLU"/>
</dbReference>
<dbReference type="FunFam" id="3.40.605.10:FF:000004">
    <property type="entry name" value="Aldehyde dehydrogenase"/>
    <property type="match status" value="1"/>
</dbReference>
<proteinExistence type="inferred from homology"/>
<protein>
    <recommendedName>
        <fullName evidence="4">Aldehyde dehydrogenase</fullName>
    </recommendedName>
</protein>
<organism evidence="9 10">
    <name type="scientific">Marivirga aurantiaca</name>
    <dbReference type="NCBI Taxonomy" id="2802615"/>
    <lineage>
        <taxon>Bacteria</taxon>
        <taxon>Pseudomonadati</taxon>
        <taxon>Bacteroidota</taxon>
        <taxon>Cytophagia</taxon>
        <taxon>Cytophagales</taxon>
        <taxon>Marivirgaceae</taxon>
        <taxon>Marivirga</taxon>
    </lineage>
</organism>
<evidence type="ECO:0000256" key="3">
    <source>
        <dbReference type="ARBA" id="ARBA00023027"/>
    </source>
</evidence>
<evidence type="ECO:0000259" key="8">
    <source>
        <dbReference type="Pfam" id="PF00171"/>
    </source>
</evidence>
<keyword evidence="2 4" id="KW-0560">Oxidoreductase</keyword>
<dbReference type="FunFam" id="3.40.309.10:FF:000003">
    <property type="entry name" value="Aldehyde dehydrogenase"/>
    <property type="match status" value="1"/>
</dbReference>
<dbReference type="PANTHER" id="PTHR43570:SF16">
    <property type="entry name" value="ALDEHYDE DEHYDROGENASE TYPE III, ISOFORM Q"/>
    <property type="match status" value="1"/>
</dbReference>
<name>A0A934WZ36_9BACT</name>